<evidence type="ECO:0000256" key="1">
    <source>
        <dbReference type="ARBA" id="ARBA00022448"/>
    </source>
</evidence>
<dbReference type="Proteomes" id="UP001575652">
    <property type="component" value="Unassembled WGS sequence"/>
</dbReference>
<comment type="caution">
    <text evidence="6">The sequence shown here is derived from an EMBL/GenBank/DDBJ whole genome shotgun (WGS) entry which is preliminary data.</text>
</comment>
<dbReference type="CDD" id="cd03293">
    <property type="entry name" value="ABC_NrtD_SsuB_transporters"/>
    <property type="match status" value="1"/>
</dbReference>
<keyword evidence="1" id="KW-0813">Transport</keyword>
<evidence type="ECO:0000256" key="4">
    <source>
        <dbReference type="SAM" id="MobiDB-lite"/>
    </source>
</evidence>
<organism evidence="6 7">
    <name type="scientific">Arthrobacter halodurans</name>
    <dbReference type="NCBI Taxonomy" id="516699"/>
    <lineage>
        <taxon>Bacteria</taxon>
        <taxon>Bacillati</taxon>
        <taxon>Actinomycetota</taxon>
        <taxon>Actinomycetes</taxon>
        <taxon>Micrococcales</taxon>
        <taxon>Micrococcaceae</taxon>
        <taxon>Arthrobacter</taxon>
    </lineage>
</organism>
<reference evidence="6 7" key="1">
    <citation type="submission" date="2024-09" db="EMBL/GenBank/DDBJ databases">
        <authorList>
            <person name="Salinas-Garcia M.A."/>
            <person name="Prieme A."/>
        </authorList>
    </citation>
    <scope>NUCLEOTIDE SEQUENCE [LARGE SCALE GENOMIC DNA]</scope>
    <source>
        <strain evidence="6 7">DSM 21081</strain>
    </source>
</reference>
<gene>
    <name evidence="6" type="ORF">ACETWP_04360</name>
</gene>
<evidence type="ECO:0000256" key="3">
    <source>
        <dbReference type="ARBA" id="ARBA00022840"/>
    </source>
</evidence>
<dbReference type="InterPro" id="IPR017871">
    <property type="entry name" value="ABC_transporter-like_CS"/>
</dbReference>
<evidence type="ECO:0000313" key="7">
    <source>
        <dbReference type="Proteomes" id="UP001575652"/>
    </source>
</evidence>
<keyword evidence="7" id="KW-1185">Reference proteome</keyword>
<dbReference type="InterPro" id="IPR003439">
    <property type="entry name" value="ABC_transporter-like_ATP-bd"/>
</dbReference>
<dbReference type="SMART" id="SM00382">
    <property type="entry name" value="AAA"/>
    <property type="match status" value="1"/>
</dbReference>
<name>A0ABV4UNJ2_9MICC</name>
<dbReference type="PANTHER" id="PTHR42788">
    <property type="entry name" value="TAURINE IMPORT ATP-BINDING PROTEIN-RELATED"/>
    <property type="match status" value="1"/>
</dbReference>
<dbReference type="SUPFAM" id="SSF52540">
    <property type="entry name" value="P-loop containing nucleoside triphosphate hydrolases"/>
    <property type="match status" value="1"/>
</dbReference>
<dbReference type="InterPro" id="IPR050166">
    <property type="entry name" value="ABC_transporter_ATP-bind"/>
</dbReference>
<feature type="region of interest" description="Disordered" evidence="4">
    <location>
        <begin position="1"/>
        <end position="58"/>
    </location>
</feature>
<feature type="compositionally biased region" description="Polar residues" evidence="4">
    <location>
        <begin position="1"/>
        <end position="13"/>
    </location>
</feature>
<protein>
    <submittedName>
        <fullName evidence="6">ABC transporter ATP-binding protein</fullName>
    </submittedName>
</protein>
<dbReference type="PANTHER" id="PTHR42788:SF13">
    <property type="entry name" value="ALIPHATIC SULFONATES IMPORT ATP-BINDING PROTEIN SSUB"/>
    <property type="match status" value="1"/>
</dbReference>
<evidence type="ECO:0000259" key="5">
    <source>
        <dbReference type="PROSITE" id="PS50893"/>
    </source>
</evidence>
<evidence type="ECO:0000256" key="2">
    <source>
        <dbReference type="ARBA" id="ARBA00022741"/>
    </source>
</evidence>
<dbReference type="Gene3D" id="3.40.50.300">
    <property type="entry name" value="P-loop containing nucleotide triphosphate hydrolases"/>
    <property type="match status" value="1"/>
</dbReference>
<evidence type="ECO:0000313" key="6">
    <source>
        <dbReference type="EMBL" id="MFB0833812.1"/>
    </source>
</evidence>
<keyword evidence="3 6" id="KW-0067">ATP-binding</keyword>
<dbReference type="InterPro" id="IPR003593">
    <property type="entry name" value="AAA+_ATPase"/>
</dbReference>
<feature type="compositionally biased region" description="Low complexity" evidence="4">
    <location>
        <begin position="17"/>
        <end position="57"/>
    </location>
</feature>
<dbReference type="EMBL" id="JBHDLJ010000002">
    <property type="protein sequence ID" value="MFB0833812.1"/>
    <property type="molecule type" value="Genomic_DNA"/>
</dbReference>
<sequence>MQPETHNPVSGTPSAPEPVRAGAAPGPGATATAGVPGDHISQPAGAARDAGAAPAGRTLPEGEALLSVRNVKKVYKTDGGEIEAVRNLTFDLGHGELVCLVGPSGSGKTTLLKVIAGLMGATEGEVRLDGQKVTGPPKKMAVVFQEYGRSLFPWLRVADNVELPLKNAGVPKAERKRRVEEALEAVGLSHVPKSYPWQLSGGMQQRVAIARAVAYQPEVLLMDEPFAAVDAQTRADLEDLIRSVWKKLGVTVLFVTHDIDESVYLGERVIILSSSPTVVQEDIVIDLPAERDQLETRSNPRFTELRHHVYEQIQLAKKGHRPDAEKLS</sequence>
<dbReference type="PROSITE" id="PS50893">
    <property type="entry name" value="ABC_TRANSPORTER_2"/>
    <property type="match status" value="1"/>
</dbReference>
<dbReference type="RefSeq" id="WP_373970972.1">
    <property type="nucleotide sequence ID" value="NZ_JBHDLJ010000002.1"/>
</dbReference>
<keyword evidence="2" id="KW-0547">Nucleotide-binding</keyword>
<dbReference type="InterPro" id="IPR027417">
    <property type="entry name" value="P-loop_NTPase"/>
</dbReference>
<feature type="domain" description="ABC transporter" evidence="5">
    <location>
        <begin position="66"/>
        <end position="299"/>
    </location>
</feature>
<proteinExistence type="predicted"/>
<accession>A0ABV4UNJ2</accession>
<dbReference type="GO" id="GO:0005524">
    <property type="term" value="F:ATP binding"/>
    <property type="evidence" value="ECO:0007669"/>
    <property type="project" value="UniProtKB-KW"/>
</dbReference>
<dbReference type="PROSITE" id="PS00211">
    <property type="entry name" value="ABC_TRANSPORTER_1"/>
    <property type="match status" value="1"/>
</dbReference>
<dbReference type="Pfam" id="PF00005">
    <property type="entry name" value="ABC_tran"/>
    <property type="match status" value="1"/>
</dbReference>